<dbReference type="EMBL" id="AP024145">
    <property type="protein sequence ID" value="BCM86485.1"/>
    <property type="molecule type" value="Genomic_DNA"/>
</dbReference>
<dbReference type="KEGG" id="mind:mvi_49460"/>
<proteinExistence type="predicted"/>
<protein>
    <submittedName>
        <fullName evidence="2">Uncharacterized protein</fullName>
    </submittedName>
</protein>
<reference evidence="2" key="1">
    <citation type="submission" date="2020-11" db="EMBL/GenBank/DDBJ databases">
        <title>Complete genome sequence of a novel pathogenic Methylobacterium strain isolated from rice in Vietnam.</title>
        <authorList>
            <person name="Lai K."/>
            <person name="Okazaki S."/>
            <person name="Higashi K."/>
            <person name="Mori H."/>
            <person name="Toyoda A."/>
            <person name="Kurokawa K."/>
        </authorList>
    </citation>
    <scope>NUCLEOTIDE SEQUENCE</scope>
    <source>
        <strain evidence="2">VL1</strain>
    </source>
</reference>
<evidence type="ECO:0000256" key="1">
    <source>
        <dbReference type="SAM" id="MobiDB-lite"/>
    </source>
</evidence>
<dbReference type="AlphaFoldDB" id="A0A8H8WXL5"/>
<accession>A0A8H8WXL5</accession>
<name>A0A8H8WXL5_9HYPH</name>
<feature type="region of interest" description="Disordered" evidence="1">
    <location>
        <begin position="436"/>
        <end position="495"/>
    </location>
</feature>
<sequence>MNCKILRGAPGDGKTLTMLGAMLTNSGRYLLASPRIDLLEEQISHLHANRPPDKFVGINAIHSKQRQRARVERRLEDALCAQADASYAIVGVTHETLLKIDPGLLKGWHVGIDEIPDGAIKSGKFKATTTWSSLERYYSLVPVVGGNWWEVRPREGVDQPSLGALANDGHSLLPFHAAARDPRRPLLVDIGAWEDASLPGRGVGWFSVWTMADLAACASVTIAAASFQHSLVYHAHRSLPGDRITFEEVRVRTAPRAKPRVRLHYFCEHRGSTEWWKTNEGEHCLVEMSKYLESIGFSGYWSCNETIRLAFQHRYKELWREPRQSGTNSLREHTSCAIIYSNKAQAADEPILDVLGLDRQAVLEAREYEDLWQFVMRGAIRDPAYAGSYDVYVYSRDQAEVLKAKLVENSITDDVTVIPVVEAGLLDVVRPGATIPESRRASDTRSLEERREETRARNNERQRQSRAAKREQKERSGTLRGRGRPRKQPMPSPAA</sequence>
<evidence type="ECO:0000313" key="2">
    <source>
        <dbReference type="EMBL" id="BCM86485.1"/>
    </source>
</evidence>
<dbReference type="SUPFAM" id="SSF52540">
    <property type="entry name" value="P-loop containing nucleoside triphosphate hydrolases"/>
    <property type="match status" value="1"/>
</dbReference>
<gene>
    <name evidence="2" type="ORF">mvi_49460</name>
</gene>
<dbReference type="RefSeq" id="WP_207179499.1">
    <property type="nucleotide sequence ID" value="NZ_AP024145.1"/>
</dbReference>
<evidence type="ECO:0000313" key="3">
    <source>
        <dbReference type="Proteomes" id="UP000663508"/>
    </source>
</evidence>
<feature type="compositionally biased region" description="Basic and acidic residues" evidence="1">
    <location>
        <begin position="437"/>
        <end position="477"/>
    </location>
</feature>
<organism evidence="2 3">
    <name type="scientific">Methylobacterium indicum</name>
    <dbReference type="NCBI Taxonomy" id="1775910"/>
    <lineage>
        <taxon>Bacteria</taxon>
        <taxon>Pseudomonadati</taxon>
        <taxon>Pseudomonadota</taxon>
        <taxon>Alphaproteobacteria</taxon>
        <taxon>Hyphomicrobiales</taxon>
        <taxon>Methylobacteriaceae</taxon>
        <taxon>Methylobacterium</taxon>
    </lineage>
</organism>
<dbReference type="InterPro" id="IPR027417">
    <property type="entry name" value="P-loop_NTPase"/>
</dbReference>
<dbReference type="Proteomes" id="UP000663508">
    <property type="component" value="Chromosome"/>
</dbReference>